<protein>
    <recommendedName>
        <fullName evidence="1">HTH cro/C1-type domain-containing protein</fullName>
    </recommendedName>
</protein>
<evidence type="ECO:0000313" key="2">
    <source>
        <dbReference type="EMBL" id="PNG96306.1"/>
    </source>
</evidence>
<dbReference type="Gene3D" id="1.10.260.40">
    <property type="entry name" value="lambda repressor-like DNA-binding domains"/>
    <property type="match status" value="1"/>
</dbReference>
<feature type="domain" description="HTH cro/C1-type" evidence="1">
    <location>
        <begin position="22"/>
        <end position="57"/>
    </location>
</feature>
<keyword evidence="3" id="KW-1185">Reference proteome</keyword>
<dbReference type="Pfam" id="PF19054">
    <property type="entry name" value="DUF5753"/>
    <property type="match status" value="1"/>
</dbReference>
<dbReference type="GO" id="GO:0003677">
    <property type="term" value="F:DNA binding"/>
    <property type="evidence" value="ECO:0007669"/>
    <property type="project" value="InterPro"/>
</dbReference>
<dbReference type="AlphaFoldDB" id="A0A2J7Z7Q3"/>
<dbReference type="Pfam" id="PF13560">
    <property type="entry name" value="HTH_31"/>
    <property type="match status" value="1"/>
</dbReference>
<accession>A0A2J7Z7Q3</accession>
<evidence type="ECO:0000313" key="3">
    <source>
        <dbReference type="Proteomes" id="UP000236520"/>
    </source>
</evidence>
<dbReference type="SUPFAM" id="SSF47413">
    <property type="entry name" value="lambda repressor-like DNA-binding domains"/>
    <property type="match status" value="1"/>
</dbReference>
<comment type="caution">
    <text evidence="2">The sequence shown here is derived from an EMBL/GenBank/DDBJ whole genome shotgun (WGS) entry which is preliminary data.</text>
</comment>
<dbReference type="InterPro" id="IPR010982">
    <property type="entry name" value="Lambda_DNA-bd_dom_sf"/>
</dbReference>
<dbReference type="InterPro" id="IPR001387">
    <property type="entry name" value="Cro/C1-type_HTH"/>
</dbReference>
<sequence>MTFQPRELFPDRSARDLFGAEIRRHREKADMSLRRLSEVLNYSKSHLARIEAAESLPYDDLPAKLDACFGSDGMFARIYALAQNEPFKSKYRERMEIEKRAVTIEEYTCATIPGLLQTPEHARASLRIGNRYAPEAEIDAMTKARIDRQARLHQVQPPDCWFIVDEAALYRVAGEPGVMRHQLMSLIERGTQPHVTIQVLPFSAGQHPVAGGSLMLFTLPNEPLLAYEEGSRSGTLIEERDQVAKHRKNYDLLRAMALSPHDSEAMIRAVMKDWSSWELPPT</sequence>
<dbReference type="Proteomes" id="UP000236520">
    <property type="component" value="Unassembled WGS sequence"/>
</dbReference>
<dbReference type="PROSITE" id="PS50943">
    <property type="entry name" value="HTH_CROC1"/>
    <property type="match status" value="1"/>
</dbReference>
<proteinExistence type="predicted"/>
<evidence type="ECO:0000259" key="1">
    <source>
        <dbReference type="PROSITE" id="PS50943"/>
    </source>
</evidence>
<dbReference type="EMBL" id="LJIW01000001">
    <property type="protein sequence ID" value="PNG96306.1"/>
    <property type="molecule type" value="Genomic_DNA"/>
</dbReference>
<reference evidence="2 3" key="1">
    <citation type="submission" date="2015-09" db="EMBL/GenBank/DDBJ databases">
        <title>Genome sequence, genome mining and natural product profiling of a biocontrol bacterium Streptomyces malaysiensis F913.</title>
        <authorList>
            <person name="Xu Y."/>
            <person name="Wei J."/>
            <person name="Xie J."/>
            <person name="Li T."/>
            <person name="Zhou Z."/>
        </authorList>
    </citation>
    <scope>NUCLEOTIDE SEQUENCE [LARGE SCALE GENOMIC DNA]</scope>
    <source>
        <strain evidence="2 3">F913</strain>
    </source>
</reference>
<gene>
    <name evidence="2" type="ORF">SMF913_12331</name>
</gene>
<name>A0A2J7Z7Q3_STRMQ</name>
<organism evidence="2 3">
    <name type="scientific">Streptomyces malaysiensis</name>
    <dbReference type="NCBI Taxonomy" id="92644"/>
    <lineage>
        <taxon>Bacteria</taxon>
        <taxon>Bacillati</taxon>
        <taxon>Actinomycetota</taxon>
        <taxon>Actinomycetes</taxon>
        <taxon>Kitasatosporales</taxon>
        <taxon>Streptomycetaceae</taxon>
        <taxon>Streptomyces</taxon>
        <taxon>Streptomyces violaceusniger group</taxon>
    </lineage>
</organism>
<dbReference type="CDD" id="cd00093">
    <property type="entry name" value="HTH_XRE"/>
    <property type="match status" value="1"/>
</dbReference>
<dbReference type="InterPro" id="IPR043917">
    <property type="entry name" value="DUF5753"/>
</dbReference>
<dbReference type="RefSeq" id="WP_069868858.1">
    <property type="nucleotide sequence ID" value="NZ_LJIW01000001.1"/>
</dbReference>